<dbReference type="GeneID" id="36407168"/>
<dbReference type="RefSeq" id="XP_024578156.1">
    <property type="nucleotide sequence ID" value="XM_024727595.1"/>
</dbReference>
<proteinExistence type="predicted"/>
<evidence type="ECO:0000313" key="2">
    <source>
        <dbReference type="Proteomes" id="UP000054928"/>
    </source>
</evidence>
<protein>
    <submittedName>
        <fullName evidence="1">Uncharacterized protein</fullName>
    </submittedName>
</protein>
<name>A0A0N7L5L2_PLAHL</name>
<dbReference type="OrthoDB" id="61540at2759"/>
<keyword evidence="2" id="KW-1185">Reference proteome</keyword>
<accession>A0A0N7L5L2</accession>
<dbReference type="Proteomes" id="UP000054928">
    <property type="component" value="Unassembled WGS sequence"/>
</dbReference>
<dbReference type="EMBL" id="CCYD01000610">
    <property type="protein sequence ID" value="CEG41787.1"/>
    <property type="molecule type" value="Genomic_DNA"/>
</dbReference>
<organism evidence="1 2">
    <name type="scientific">Plasmopara halstedii</name>
    <name type="common">Downy mildew of sunflower</name>
    <dbReference type="NCBI Taxonomy" id="4781"/>
    <lineage>
        <taxon>Eukaryota</taxon>
        <taxon>Sar</taxon>
        <taxon>Stramenopiles</taxon>
        <taxon>Oomycota</taxon>
        <taxon>Peronosporomycetes</taxon>
        <taxon>Peronosporales</taxon>
        <taxon>Peronosporaceae</taxon>
        <taxon>Plasmopara</taxon>
    </lineage>
</organism>
<evidence type="ECO:0000313" key="1">
    <source>
        <dbReference type="EMBL" id="CEG41787.1"/>
    </source>
</evidence>
<dbReference type="AlphaFoldDB" id="A0A0N7L5L2"/>
<reference evidence="2" key="1">
    <citation type="submission" date="2014-09" db="EMBL/GenBank/DDBJ databases">
        <authorList>
            <person name="Sharma Rahul"/>
            <person name="Thines Marco"/>
        </authorList>
    </citation>
    <scope>NUCLEOTIDE SEQUENCE [LARGE SCALE GENOMIC DNA]</scope>
</reference>
<sequence length="117" mass="13090">MLSSSIALAREFPDSGENKTEIHPYGTADAYTDKDRIVELLNRLSSRMADADIHTCEELCCGFYDCRHQHKTNDFLVEVKPSGGRSTNKKNHVLSPWVLGYSKGEIDEIKAAGERSD</sequence>